<dbReference type="RefSeq" id="WP_112278824.1">
    <property type="nucleotide sequence ID" value="NZ_CM009984.1"/>
</dbReference>
<dbReference type="PROSITE" id="PS50943">
    <property type="entry name" value="HTH_CROC1"/>
    <property type="match status" value="1"/>
</dbReference>
<protein>
    <submittedName>
        <fullName evidence="1">Uncharacterized protein</fullName>
    </submittedName>
</protein>
<dbReference type="InterPro" id="IPR010982">
    <property type="entry name" value="Lambda_DNA-bd_dom_sf"/>
</dbReference>
<sequence length="97" mass="10928">MSRHEPTPDSDEQPSEFARVLGERLRAARQGKQPKPWSLERLGRRARVHWTYIGEIERAETNPSILVLARIVHALEMDLGEIMANLPAPPPGKDPDA</sequence>
<dbReference type="EMBL" id="MASW01000024">
    <property type="protein sequence ID" value="PXY16582.1"/>
    <property type="molecule type" value="Genomic_DNA"/>
</dbReference>
<keyword evidence="2" id="KW-1185">Reference proteome</keyword>
<reference evidence="1 2" key="1">
    <citation type="submission" date="2016-07" db="EMBL/GenBank/DDBJ databases">
        <title>Draft genome sequence of Prauserella muralis DSM 45305, isolated from a mould-covered wall in an indoor environment.</title>
        <authorList>
            <person name="Ruckert C."/>
            <person name="Albersmeier A."/>
            <person name="Jiang C.-L."/>
            <person name="Jiang Y."/>
            <person name="Kalinowski J."/>
            <person name="Schneider O."/>
            <person name="Winkler A."/>
            <person name="Zotchev S.B."/>
        </authorList>
    </citation>
    <scope>NUCLEOTIDE SEQUENCE [LARGE SCALE GENOMIC DNA]</scope>
    <source>
        <strain evidence="1 2">DSM 45305</strain>
        <plasmid evidence="2">ppmurdsm45305</plasmid>
    </source>
</reference>
<dbReference type="Proteomes" id="UP000249915">
    <property type="component" value="Plasmid pPmurDSM45305"/>
</dbReference>
<comment type="caution">
    <text evidence="1">The sequence shown here is derived from an EMBL/GenBank/DDBJ whole genome shotgun (WGS) entry which is preliminary data.</text>
</comment>
<proteinExistence type="predicted"/>
<dbReference type="SUPFAM" id="SSF47413">
    <property type="entry name" value="lambda repressor-like DNA-binding domains"/>
    <property type="match status" value="1"/>
</dbReference>
<dbReference type="OrthoDB" id="5584941at2"/>
<geneLocation type="plasmid" evidence="2">
    <name>ppmurdsm45305</name>
</geneLocation>
<dbReference type="GO" id="GO:0003677">
    <property type="term" value="F:DNA binding"/>
    <property type="evidence" value="ECO:0007669"/>
    <property type="project" value="InterPro"/>
</dbReference>
<dbReference type="CDD" id="cd00093">
    <property type="entry name" value="HTH_XRE"/>
    <property type="match status" value="1"/>
</dbReference>
<dbReference type="Pfam" id="PF13560">
    <property type="entry name" value="HTH_31"/>
    <property type="match status" value="1"/>
</dbReference>
<gene>
    <name evidence="1" type="ORF">BAY60_35900</name>
</gene>
<evidence type="ECO:0000313" key="2">
    <source>
        <dbReference type="Proteomes" id="UP000249915"/>
    </source>
</evidence>
<dbReference type="SMART" id="SM00530">
    <property type="entry name" value="HTH_XRE"/>
    <property type="match status" value="1"/>
</dbReference>
<accession>A0A2V4ABU5</accession>
<keyword evidence="1" id="KW-0614">Plasmid</keyword>
<name>A0A2V4ABU5_9PSEU</name>
<dbReference type="AlphaFoldDB" id="A0A2V4ABU5"/>
<evidence type="ECO:0000313" key="1">
    <source>
        <dbReference type="EMBL" id="PXY16582.1"/>
    </source>
</evidence>
<organism evidence="1 2">
    <name type="scientific">Prauserella muralis</name>
    <dbReference type="NCBI Taxonomy" id="588067"/>
    <lineage>
        <taxon>Bacteria</taxon>
        <taxon>Bacillati</taxon>
        <taxon>Actinomycetota</taxon>
        <taxon>Actinomycetes</taxon>
        <taxon>Pseudonocardiales</taxon>
        <taxon>Pseudonocardiaceae</taxon>
        <taxon>Prauserella</taxon>
    </lineage>
</organism>
<dbReference type="InterPro" id="IPR001387">
    <property type="entry name" value="Cro/C1-type_HTH"/>
</dbReference>
<dbReference type="Gene3D" id="1.10.260.40">
    <property type="entry name" value="lambda repressor-like DNA-binding domains"/>
    <property type="match status" value="1"/>
</dbReference>